<organism evidence="2 3">
    <name type="scientific">Actinopolymorpha pittospori</name>
    <dbReference type="NCBI Taxonomy" id="648752"/>
    <lineage>
        <taxon>Bacteria</taxon>
        <taxon>Bacillati</taxon>
        <taxon>Actinomycetota</taxon>
        <taxon>Actinomycetes</taxon>
        <taxon>Propionibacteriales</taxon>
        <taxon>Actinopolymorphaceae</taxon>
        <taxon>Actinopolymorpha</taxon>
    </lineage>
</organism>
<feature type="domain" description="Integrase catalytic" evidence="1">
    <location>
        <begin position="2"/>
        <end position="51"/>
    </location>
</feature>
<gene>
    <name evidence="2" type="ORF">HEB94_004944</name>
</gene>
<dbReference type="SUPFAM" id="SSF53098">
    <property type="entry name" value="Ribonuclease H-like"/>
    <property type="match status" value="1"/>
</dbReference>
<sequence>MAESFFAALKNERVHRTQYPTRAHAYRDIARYIELRYNSVRRHSGLQYRTPKQVYKEYLNRQLAA</sequence>
<reference evidence="2" key="1">
    <citation type="submission" date="2020-10" db="EMBL/GenBank/DDBJ databases">
        <title>Sequencing the genomes of 1000 actinobacteria strains.</title>
        <authorList>
            <person name="Klenk H.-P."/>
        </authorList>
    </citation>
    <scope>NUCLEOTIDE SEQUENCE</scope>
    <source>
        <strain evidence="2">DSM 45354</strain>
    </source>
</reference>
<dbReference type="InterPro" id="IPR001584">
    <property type="entry name" value="Integrase_cat-core"/>
</dbReference>
<dbReference type="GO" id="GO:0015074">
    <property type="term" value="P:DNA integration"/>
    <property type="evidence" value="ECO:0007669"/>
    <property type="project" value="InterPro"/>
</dbReference>
<name>A0A927MX57_9ACTN</name>
<dbReference type="InterPro" id="IPR012337">
    <property type="entry name" value="RNaseH-like_sf"/>
</dbReference>
<protein>
    <submittedName>
        <fullName evidence="2">Transposase InsO family protein</fullName>
    </submittedName>
</protein>
<dbReference type="EMBL" id="JADBEM010000001">
    <property type="protein sequence ID" value="MBE1608096.1"/>
    <property type="molecule type" value="Genomic_DNA"/>
</dbReference>
<comment type="caution">
    <text evidence="2">The sequence shown here is derived from an EMBL/GenBank/DDBJ whole genome shotgun (WGS) entry which is preliminary data.</text>
</comment>
<dbReference type="PANTHER" id="PTHR46889:SF4">
    <property type="entry name" value="TRANSPOSASE INSO FOR INSERTION SEQUENCE ELEMENT IS911B-RELATED"/>
    <property type="match status" value="1"/>
</dbReference>
<evidence type="ECO:0000313" key="3">
    <source>
        <dbReference type="Proteomes" id="UP000638648"/>
    </source>
</evidence>
<evidence type="ECO:0000259" key="1">
    <source>
        <dbReference type="Pfam" id="PF13683"/>
    </source>
</evidence>
<accession>A0A927MX57</accession>
<dbReference type="Pfam" id="PF13683">
    <property type="entry name" value="rve_3"/>
    <property type="match status" value="1"/>
</dbReference>
<dbReference type="PANTHER" id="PTHR46889">
    <property type="entry name" value="TRANSPOSASE INSF FOR INSERTION SEQUENCE IS3B-RELATED"/>
    <property type="match status" value="1"/>
</dbReference>
<dbReference type="InterPro" id="IPR050900">
    <property type="entry name" value="Transposase_IS3/IS150/IS904"/>
</dbReference>
<proteinExistence type="predicted"/>
<dbReference type="AlphaFoldDB" id="A0A927MX57"/>
<dbReference type="Proteomes" id="UP000638648">
    <property type="component" value="Unassembled WGS sequence"/>
</dbReference>
<keyword evidence="3" id="KW-1185">Reference proteome</keyword>
<evidence type="ECO:0000313" key="2">
    <source>
        <dbReference type="EMBL" id="MBE1608096.1"/>
    </source>
</evidence>